<accession>A0A173WC29</accession>
<dbReference type="Pfam" id="PF19567">
    <property type="entry name" value="CpsB_CapC"/>
    <property type="match status" value="1"/>
</dbReference>
<dbReference type="GO" id="GO:0030145">
    <property type="term" value="F:manganese ion binding"/>
    <property type="evidence" value="ECO:0007669"/>
    <property type="project" value="InterPro"/>
</dbReference>
<dbReference type="AlphaFoldDB" id="A0A173WC29"/>
<dbReference type="Proteomes" id="UP000261222">
    <property type="component" value="Unassembled WGS sequence"/>
</dbReference>
<evidence type="ECO:0000256" key="3">
    <source>
        <dbReference type="ARBA" id="ARBA00022801"/>
    </source>
</evidence>
<reference evidence="13 21" key="3">
    <citation type="journal article" date="2019" name="Science, e1252229">
        <title>Invertible promoters mediate bacterial phase variation, antibiotic resistance, and host adaptation in the gut.</title>
        <authorList>
            <person name="Jiang X."/>
            <person name="Hall A.B."/>
            <person name="Arthur T.D."/>
            <person name="Plichta D.R."/>
            <person name="Covington C.T."/>
            <person name="Poyet M."/>
            <person name="Crothers J."/>
            <person name="Moses P.L."/>
            <person name="Tolonen A.C."/>
            <person name="Vlamakis H."/>
            <person name="Alm E.J."/>
            <person name="Xavier R.J."/>
        </authorList>
    </citation>
    <scope>NUCLEOTIDE SEQUENCE [LARGE SCALE GENOMIC DNA]</scope>
    <source>
        <strain evidence="21">af_0058</strain>
        <strain evidence="13">Af_0058</strain>
    </source>
</reference>
<evidence type="ECO:0000256" key="2">
    <source>
        <dbReference type="ARBA" id="ARBA00013064"/>
    </source>
</evidence>
<keyword evidence="3 6" id="KW-0378">Hydrolase</keyword>
<evidence type="ECO:0000313" key="19">
    <source>
        <dbReference type="Proteomes" id="UP000285839"/>
    </source>
</evidence>
<dbReference type="EMBL" id="QROS01000002">
    <property type="protein sequence ID" value="RHL49559.1"/>
    <property type="molecule type" value="Genomic_DNA"/>
</dbReference>
<dbReference type="Proteomes" id="UP000285839">
    <property type="component" value="Unassembled WGS sequence"/>
</dbReference>
<evidence type="ECO:0000313" key="17">
    <source>
        <dbReference type="Proteomes" id="UP000284242"/>
    </source>
</evidence>
<keyword evidence="4" id="KW-0904">Protein phosphatase</keyword>
<dbReference type="InterPro" id="IPR016195">
    <property type="entry name" value="Pol/histidinol_Pase-like"/>
</dbReference>
<dbReference type="GO" id="GO:0004725">
    <property type="term" value="F:protein tyrosine phosphatase activity"/>
    <property type="evidence" value="ECO:0007669"/>
    <property type="project" value="UniProtKB-EC"/>
</dbReference>
<evidence type="ECO:0000313" key="18">
    <source>
        <dbReference type="Proteomes" id="UP000284644"/>
    </source>
</evidence>
<organism evidence="6 14">
    <name type="scientific">Blautia obeum</name>
    <dbReference type="NCBI Taxonomy" id="40520"/>
    <lineage>
        <taxon>Bacteria</taxon>
        <taxon>Bacillati</taxon>
        <taxon>Bacillota</taxon>
        <taxon>Clostridia</taxon>
        <taxon>Lachnospirales</taxon>
        <taxon>Lachnospiraceae</taxon>
        <taxon>Blautia</taxon>
    </lineage>
</organism>
<evidence type="ECO:0000313" key="14">
    <source>
        <dbReference type="Proteomes" id="UP000095409"/>
    </source>
</evidence>
<dbReference type="EMBL" id="RCXQ01000004">
    <property type="protein sequence ID" value="RYT67516.1"/>
    <property type="molecule type" value="Genomic_DNA"/>
</dbReference>
<dbReference type="EMBL" id="QRJH01000001">
    <property type="protein sequence ID" value="RHH21268.1"/>
    <property type="molecule type" value="Genomic_DNA"/>
</dbReference>
<dbReference type="Gene3D" id="3.20.20.140">
    <property type="entry name" value="Metal-dependent hydrolases"/>
    <property type="match status" value="1"/>
</dbReference>
<dbReference type="Proteomes" id="UP000284644">
    <property type="component" value="Unassembled WGS sequence"/>
</dbReference>
<dbReference type="EC" id="3.1.3.48" evidence="2"/>
<dbReference type="SUPFAM" id="SSF89550">
    <property type="entry name" value="PHP domain-like"/>
    <property type="match status" value="1"/>
</dbReference>
<protein>
    <recommendedName>
        <fullName evidence="2">protein-tyrosine-phosphatase</fullName>
        <ecNumber evidence="2">3.1.3.48</ecNumber>
    </recommendedName>
</protein>
<evidence type="ECO:0000313" key="12">
    <source>
        <dbReference type="EMBL" id="RHL49559.1"/>
    </source>
</evidence>
<proteinExistence type="inferred from homology"/>
<dbReference type="EMBL" id="CYZD01000001">
    <property type="protein sequence ID" value="CUN36984.1"/>
    <property type="molecule type" value="Genomic_DNA"/>
</dbReference>
<dbReference type="EMBL" id="QSJW01000002">
    <property type="protein sequence ID" value="RHE14912.1"/>
    <property type="molecule type" value="Genomic_DNA"/>
</dbReference>
<dbReference type="Proteomes" id="UP000095409">
    <property type="component" value="Unassembled WGS sequence"/>
</dbReference>
<evidence type="ECO:0000313" key="21">
    <source>
        <dbReference type="Proteomes" id="UP000293506"/>
    </source>
</evidence>
<dbReference type="EMBL" id="QSUB01000001">
    <property type="protein sequence ID" value="RGN07337.1"/>
    <property type="molecule type" value="Genomic_DNA"/>
</dbReference>
<dbReference type="Proteomes" id="UP000284024">
    <property type="component" value="Unassembled WGS sequence"/>
</dbReference>
<dbReference type="PANTHER" id="PTHR39181:SF1">
    <property type="entry name" value="TYROSINE-PROTEIN PHOSPHATASE YWQE"/>
    <property type="match status" value="1"/>
</dbReference>
<dbReference type="EMBL" id="QRUH01000002">
    <property type="protein sequence ID" value="RGR50507.1"/>
    <property type="molecule type" value="Genomic_DNA"/>
</dbReference>
<dbReference type="RefSeq" id="WP_055065390.1">
    <property type="nucleotide sequence ID" value="NZ_CAXSOH010000020.1"/>
</dbReference>
<comment type="similarity">
    <text evidence="1">Belongs to the metallo-dependent hydrolases superfamily. CpsB/CapC family.</text>
</comment>
<reference evidence="15 16" key="2">
    <citation type="submission" date="2018-08" db="EMBL/GenBank/DDBJ databases">
        <title>A genome reference for cultivated species of the human gut microbiota.</title>
        <authorList>
            <person name="Zou Y."/>
            <person name="Xue W."/>
            <person name="Luo G."/>
        </authorList>
    </citation>
    <scope>NUCLEOTIDE SEQUENCE [LARGE SCALE GENOMIC DNA]</scope>
    <source>
        <strain evidence="9 17">AF21-24</strain>
        <strain evidence="8 19">AF25-21</strain>
        <strain evidence="12 20">AF37-6AC</strain>
        <strain evidence="11 16">AM18-2AC</strain>
        <strain evidence="10 18">AM29-25AC</strain>
        <strain evidence="7 15">OM06-11AA</strain>
    </source>
</reference>
<evidence type="ECO:0000313" key="16">
    <source>
        <dbReference type="Proteomes" id="UP000284024"/>
    </source>
</evidence>
<evidence type="ECO:0000313" key="10">
    <source>
        <dbReference type="EMBL" id="RHE14912.1"/>
    </source>
</evidence>
<evidence type="ECO:0000313" key="9">
    <source>
        <dbReference type="EMBL" id="RGS76299.1"/>
    </source>
</evidence>
<name>A0A173WC29_9FIRM</name>
<dbReference type="Proteomes" id="UP000293506">
    <property type="component" value="Unassembled WGS sequence"/>
</dbReference>
<gene>
    <name evidence="6" type="primary">cpsB</name>
    <name evidence="12" type="ORF">DW021_04245</name>
    <name evidence="11" type="ORF">DW222_02205</name>
    <name evidence="10" type="ORF">DW767_03785</name>
    <name evidence="9" type="ORF">DWX77_00975</name>
    <name evidence="8" type="ORF">DWY46_03740</name>
    <name evidence="7" type="ORF">DXB81_02060</name>
    <name evidence="13" type="ORF">EAI82_06220</name>
    <name evidence="6" type="ORF">ERS852394_00045</name>
</gene>
<dbReference type="InterPro" id="IPR016667">
    <property type="entry name" value="Caps_polysacc_synth_CpsB/CapC"/>
</dbReference>
<dbReference type="PIRSF" id="PIRSF016557">
    <property type="entry name" value="Caps_synth_CpsB"/>
    <property type="match status" value="1"/>
</dbReference>
<evidence type="ECO:0000313" key="11">
    <source>
        <dbReference type="EMBL" id="RHH21268.1"/>
    </source>
</evidence>
<evidence type="ECO:0000256" key="4">
    <source>
        <dbReference type="ARBA" id="ARBA00022912"/>
    </source>
</evidence>
<evidence type="ECO:0000313" key="8">
    <source>
        <dbReference type="EMBL" id="RGR50507.1"/>
    </source>
</evidence>
<evidence type="ECO:0000256" key="5">
    <source>
        <dbReference type="ARBA" id="ARBA00051722"/>
    </source>
</evidence>
<evidence type="ECO:0000313" key="20">
    <source>
        <dbReference type="Proteomes" id="UP000285897"/>
    </source>
</evidence>
<evidence type="ECO:0000313" key="15">
    <source>
        <dbReference type="Proteomes" id="UP000261222"/>
    </source>
</evidence>
<dbReference type="PANTHER" id="PTHR39181">
    <property type="entry name" value="TYROSINE-PROTEIN PHOSPHATASE YWQE"/>
    <property type="match status" value="1"/>
</dbReference>
<evidence type="ECO:0000313" key="7">
    <source>
        <dbReference type="EMBL" id="RGN07337.1"/>
    </source>
</evidence>
<evidence type="ECO:0000313" key="6">
    <source>
        <dbReference type="EMBL" id="CUN36984.1"/>
    </source>
</evidence>
<sequence>MPDKGLFDIHCHIVPSVDDGASSAEEAYKMLQMEYRQGVRNIIATPHYRLQMFETPIETVEHQFLVLRQLARKVAPDLHVYLGCEFHSNMEMVEMLRSGEVHTMVGSRYVLTEFSGSTKASYIRERLYSLLSHGYKPIVAHIERYECMRKDIGFVEEMADLGALMQVNADSIIGKDGFGTKRYCKKLMKQDLLSFVGSDCHGTKERISRIGEAYDYVSKKEGDSYANQLFIRNPQKIIADAQRRKGR</sequence>
<comment type="catalytic activity">
    <reaction evidence="5">
        <text>O-phospho-L-tyrosyl-[protein] + H2O = L-tyrosyl-[protein] + phosphate</text>
        <dbReference type="Rhea" id="RHEA:10684"/>
        <dbReference type="Rhea" id="RHEA-COMP:10136"/>
        <dbReference type="Rhea" id="RHEA-COMP:20101"/>
        <dbReference type="ChEBI" id="CHEBI:15377"/>
        <dbReference type="ChEBI" id="CHEBI:43474"/>
        <dbReference type="ChEBI" id="CHEBI:46858"/>
        <dbReference type="ChEBI" id="CHEBI:61978"/>
        <dbReference type="EC" id="3.1.3.48"/>
    </reaction>
</comment>
<evidence type="ECO:0000256" key="1">
    <source>
        <dbReference type="ARBA" id="ARBA00005750"/>
    </source>
</evidence>
<evidence type="ECO:0000313" key="13">
    <source>
        <dbReference type="EMBL" id="RYT67516.1"/>
    </source>
</evidence>
<dbReference type="EMBL" id="QRVV01000001">
    <property type="protein sequence ID" value="RGS76299.1"/>
    <property type="molecule type" value="Genomic_DNA"/>
</dbReference>
<reference evidence="6 14" key="1">
    <citation type="submission" date="2015-09" db="EMBL/GenBank/DDBJ databases">
        <authorList>
            <consortium name="Pathogen Informatics"/>
        </authorList>
    </citation>
    <scope>NUCLEOTIDE SEQUENCE [LARGE SCALE GENOMIC DNA]</scope>
    <source>
        <strain evidence="6 14">2789STDY5608837</strain>
    </source>
</reference>
<dbReference type="Proteomes" id="UP000285897">
    <property type="component" value="Unassembled WGS sequence"/>
</dbReference>
<dbReference type="Proteomes" id="UP000284242">
    <property type="component" value="Unassembled WGS sequence"/>
</dbReference>